<keyword evidence="2 7" id="KW-0813">Transport</keyword>
<dbReference type="GO" id="GO:0016679">
    <property type="term" value="F:oxidoreductase activity, acting on diphenols and related substances as donors"/>
    <property type="evidence" value="ECO:0007669"/>
    <property type="project" value="TreeGrafter"/>
</dbReference>
<keyword evidence="7" id="KW-1003">Cell membrane</keyword>
<comment type="subunit">
    <text evidence="7">Heterodimer of a catalytic subunit (MsrP) and a heme-binding subunit (MsrQ).</text>
</comment>
<keyword evidence="5 7" id="KW-0408">Iron</keyword>
<feature type="transmembrane region" description="Helical" evidence="7">
    <location>
        <begin position="187"/>
        <end position="205"/>
    </location>
</feature>
<dbReference type="GO" id="GO:0010181">
    <property type="term" value="F:FMN binding"/>
    <property type="evidence" value="ECO:0007669"/>
    <property type="project" value="UniProtKB-UniRule"/>
</dbReference>
<feature type="transmembrane region" description="Helical" evidence="7">
    <location>
        <begin position="217"/>
        <end position="240"/>
    </location>
</feature>
<keyword evidence="7" id="KW-0349">Heme</keyword>
<evidence type="ECO:0000256" key="3">
    <source>
        <dbReference type="ARBA" id="ARBA00022692"/>
    </source>
</evidence>
<keyword evidence="3 7" id="KW-0812">Transmembrane</keyword>
<comment type="caution">
    <text evidence="7">Lacks conserved residue(s) required for the propagation of feature annotation.</text>
</comment>
<evidence type="ECO:0000256" key="6">
    <source>
        <dbReference type="ARBA" id="ARBA00023136"/>
    </source>
</evidence>
<evidence type="ECO:0000256" key="1">
    <source>
        <dbReference type="ARBA" id="ARBA00004141"/>
    </source>
</evidence>
<comment type="cofactor">
    <cofactor evidence="7">
        <name>FMN</name>
        <dbReference type="ChEBI" id="CHEBI:58210"/>
    </cofactor>
    <text evidence="7">Binds 1 FMN per subunit.</text>
</comment>
<comment type="subcellular location">
    <subcellularLocation>
        <location evidence="7">Cell membrane</location>
        <topology evidence="7">Multi-pass membrane protein</topology>
    </subcellularLocation>
    <subcellularLocation>
        <location evidence="1">Membrane</location>
        <topology evidence="1">Multi-pass membrane protein</topology>
    </subcellularLocation>
</comment>
<organism evidence="9 10">
    <name type="scientific">Roseibium marinum</name>
    <dbReference type="NCBI Taxonomy" id="281252"/>
    <lineage>
        <taxon>Bacteria</taxon>
        <taxon>Pseudomonadati</taxon>
        <taxon>Pseudomonadota</taxon>
        <taxon>Alphaproteobacteria</taxon>
        <taxon>Hyphomicrobiales</taxon>
        <taxon>Stappiaceae</taxon>
        <taxon>Roseibium</taxon>
    </lineage>
</organism>
<evidence type="ECO:0000256" key="4">
    <source>
        <dbReference type="ARBA" id="ARBA00022989"/>
    </source>
</evidence>
<feature type="transmembrane region" description="Helical" evidence="7">
    <location>
        <begin position="26"/>
        <end position="44"/>
    </location>
</feature>
<feature type="transmembrane region" description="Helical" evidence="7">
    <location>
        <begin position="96"/>
        <end position="114"/>
    </location>
</feature>
<dbReference type="PANTHER" id="PTHR36964:SF1">
    <property type="entry name" value="PROTEIN-METHIONINE-SULFOXIDE REDUCTASE HEME-BINDING SUBUNIT MSRQ"/>
    <property type="match status" value="1"/>
</dbReference>
<sequence length="295" mass="32519">MALTSTKHFMLRHYAPWTDRRGELSGLRLCVFVLLLFPAAWIFFDLAFGPVYPEPSEKALHESGTWAVRFLLLTLAVTPLRRVFHWNRVIGLRRMIGVSVLAYALLHLGLYAASEHWNLSKVVSEIFIRFYLIVGFTALAGLAVLGATSFDSAVRRLGPNWNRLHLLVYPVAVLALFHFFLQSKSDVGQATLMAGVFALLMLYRLTVKTGFPLSNFLVLAACALLGAAATAAIEYAWYALATGIPADRVFQANFNVSTSIRPAVWVGISGLAVSAMALLQTVGKHAGNRLRLKKA</sequence>
<dbReference type="AlphaFoldDB" id="A0A2S3UZA9"/>
<keyword evidence="7" id="KW-0479">Metal-binding</keyword>
<dbReference type="InterPro" id="IPR022837">
    <property type="entry name" value="MsrQ-like"/>
</dbReference>
<keyword evidence="6 7" id="KW-0472">Membrane</keyword>
<evidence type="ECO:0000313" key="10">
    <source>
        <dbReference type="Proteomes" id="UP000236959"/>
    </source>
</evidence>
<evidence type="ECO:0000256" key="7">
    <source>
        <dbReference type="HAMAP-Rule" id="MF_01207"/>
    </source>
</evidence>
<proteinExistence type="inferred from homology"/>
<feature type="transmembrane region" description="Helical" evidence="7">
    <location>
        <begin position="126"/>
        <end position="150"/>
    </location>
</feature>
<reference evidence="9 10" key="1">
    <citation type="submission" date="2018-01" db="EMBL/GenBank/DDBJ databases">
        <title>Genomic Encyclopedia of Archaeal and Bacterial Type Strains, Phase II (KMG-II): from individual species to whole genera.</title>
        <authorList>
            <person name="Goeker M."/>
        </authorList>
    </citation>
    <scope>NUCLEOTIDE SEQUENCE [LARGE SCALE GENOMIC DNA]</scope>
    <source>
        <strain evidence="9 10">DSM 17023</strain>
    </source>
</reference>
<feature type="transmembrane region" description="Helical" evidence="7">
    <location>
        <begin position="260"/>
        <end position="283"/>
    </location>
</feature>
<dbReference type="Pfam" id="PF01794">
    <property type="entry name" value="Ferric_reduct"/>
    <property type="match status" value="1"/>
</dbReference>
<protein>
    <recommendedName>
        <fullName evidence="7">Protein-methionine-sulfoxide reductase heme-binding subunit MsrQ</fullName>
    </recommendedName>
    <alternativeName>
        <fullName evidence="7">Flavocytochrome MsrQ</fullName>
    </alternativeName>
</protein>
<evidence type="ECO:0000256" key="2">
    <source>
        <dbReference type="ARBA" id="ARBA00022448"/>
    </source>
</evidence>
<dbReference type="HAMAP" id="MF_01207">
    <property type="entry name" value="MsrQ"/>
    <property type="match status" value="1"/>
</dbReference>
<evidence type="ECO:0000313" key="9">
    <source>
        <dbReference type="EMBL" id="POF32799.1"/>
    </source>
</evidence>
<dbReference type="Proteomes" id="UP000236959">
    <property type="component" value="Unassembled WGS sequence"/>
</dbReference>
<accession>A0A2S3UZA9</accession>
<dbReference type="GO" id="GO:0005886">
    <property type="term" value="C:plasma membrane"/>
    <property type="evidence" value="ECO:0007669"/>
    <property type="project" value="UniProtKB-SubCell"/>
</dbReference>
<keyword evidence="7" id="KW-0285">Flavoprotein</keyword>
<comment type="function">
    <text evidence="7">Part of the MsrPQ system that repairs oxidized periplasmic proteins containing methionine sulfoxide residues (Met-O), using respiratory chain electrons. Thus protects these proteins from oxidative-stress damage caused by reactive species of oxygen and chlorine generated by the host defense mechanisms. MsrPQ is essential for the maintenance of envelope integrity under bleach stress, rescuing a wide series of structurally unrelated periplasmic proteins from methionine oxidation. MsrQ provides electrons for reduction to the reductase catalytic subunit MsrP, using the quinone pool of the respiratory chain.</text>
</comment>
<feature type="domain" description="Ferric oxidoreductase" evidence="8">
    <location>
        <begin position="64"/>
        <end position="175"/>
    </location>
</feature>
<comment type="similarity">
    <text evidence="7">Belongs to the MsrQ family.</text>
</comment>
<feature type="transmembrane region" description="Helical" evidence="7">
    <location>
        <begin position="162"/>
        <end position="181"/>
    </location>
</feature>
<dbReference type="PANTHER" id="PTHR36964">
    <property type="entry name" value="PROTEIN-METHIONINE-SULFOXIDE REDUCTASE HEME-BINDING SUBUNIT MSRQ"/>
    <property type="match status" value="1"/>
</dbReference>
<keyword evidence="10" id="KW-1185">Reference proteome</keyword>
<dbReference type="GO" id="GO:0020037">
    <property type="term" value="F:heme binding"/>
    <property type="evidence" value="ECO:0007669"/>
    <property type="project" value="UniProtKB-UniRule"/>
</dbReference>
<comment type="caution">
    <text evidence="9">The sequence shown here is derived from an EMBL/GenBank/DDBJ whole genome shotgun (WGS) entry which is preliminary data.</text>
</comment>
<dbReference type="GO" id="GO:0030091">
    <property type="term" value="P:protein repair"/>
    <property type="evidence" value="ECO:0007669"/>
    <property type="project" value="UniProtKB-UniRule"/>
</dbReference>
<keyword evidence="7" id="KW-0249">Electron transport</keyword>
<dbReference type="GO" id="GO:0009055">
    <property type="term" value="F:electron transfer activity"/>
    <property type="evidence" value="ECO:0007669"/>
    <property type="project" value="UniProtKB-UniRule"/>
</dbReference>
<dbReference type="EMBL" id="PPCN01000002">
    <property type="protein sequence ID" value="POF32799.1"/>
    <property type="molecule type" value="Genomic_DNA"/>
</dbReference>
<name>A0A2S3UZA9_9HYPH</name>
<evidence type="ECO:0000256" key="5">
    <source>
        <dbReference type="ARBA" id="ARBA00023004"/>
    </source>
</evidence>
<keyword evidence="4 7" id="KW-1133">Transmembrane helix</keyword>
<comment type="cofactor">
    <cofactor evidence="7">
        <name>heme b</name>
        <dbReference type="ChEBI" id="CHEBI:60344"/>
    </cofactor>
    <text evidence="7">Binds 1 heme b (iron(II)-protoporphyrin IX) group per subunit.</text>
</comment>
<dbReference type="InterPro" id="IPR013130">
    <property type="entry name" value="Fe3_Rdtase_TM_dom"/>
</dbReference>
<feature type="transmembrane region" description="Helical" evidence="7">
    <location>
        <begin position="64"/>
        <end position="84"/>
    </location>
</feature>
<evidence type="ECO:0000259" key="8">
    <source>
        <dbReference type="Pfam" id="PF01794"/>
    </source>
</evidence>
<gene>
    <name evidence="7" type="primary">msrQ</name>
    <name evidence="9" type="ORF">CLV41_102204</name>
</gene>
<keyword evidence="7" id="KW-0288">FMN</keyword>
<dbReference type="GO" id="GO:0046872">
    <property type="term" value="F:metal ion binding"/>
    <property type="evidence" value="ECO:0007669"/>
    <property type="project" value="UniProtKB-KW"/>
</dbReference>